<proteinExistence type="inferred from homology"/>
<dbReference type="InterPro" id="IPR015424">
    <property type="entry name" value="PyrdxlP-dep_Trfase"/>
</dbReference>
<dbReference type="Gene3D" id="3.90.1150.10">
    <property type="entry name" value="Aspartate Aminotransferase, domain 1"/>
    <property type="match status" value="1"/>
</dbReference>
<dbReference type="Proteomes" id="UP000509371">
    <property type="component" value="Chromosome"/>
</dbReference>
<feature type="domain" description="Serine hydroxymethyltransferase-like" evidence="13">
    <location>
        <begin position="12"/>
        <end position="389"/>
    </location>
</feature>
<dbReference type="GO" id="GO:0030170">
    <property type="term" value="F:pyridoxal phosphate binding"/>
    <property type="evidence" value="ECO:0007669"/>
    <property type="project" value="UniProtKB-UniRule"/>
</dbReference>
<dbReference type="UniPathway" id="UPA00288">
    <property type="reaction ID" value="UER01023"/>
</dbReference>
<keyword evidence="6 11" id="KW-0963">Cytoplasm</keyword>
<dbReference type="Pfam" id="PF00464">
    <property type="entry name" value="SHMT"/>
    <property type="match status" value="1"/>
</dbReference>
<comment type="pathway">
    <text evidence="11">Amino-acid biosynthesis; glycine biosynthesis; glycine from L-serine: step 1/1.</text>
</comment>
<evidence type="ECO:0000256" key="9">
    <source>
        <dbReference type="ARBA" id="ARBA00022679"/>
    </source>
</evidence>
<evidence type="ECO:0000256" key="2">
    <source>
        <dbReference type="ARBA" id="ARBA00001933"/>
    </source>
</evidence>
<dbReference type="PROSITE" id="PS00096">
    <property type="entry name" value="SHMT"/>
    <property type="match status" value="1"/>
</dbReference>
<evidence type="ECO:0000313" key="15">
    <source>
        <dbReference type="Proteomes" id="UP000509371"/>
    </source>
</evidence>
<evidence type="ECO:0000256" key="7">
    <source>
        <dbReference type="ARBA" id="ARBA00022563"/>
    </source>
</evidence>
<gene>
    <name evidence="11 14" type="primary">glyA</name>
    <name evidence="14" type="ORF">MP3633_2052</name>
</gene>
<comment type="cofactor">
    <cofactor evidence="2 11 12">
        <name>pyridoxal 5'-phosphate</name>
        <dbReference type="ChEBI" id="CHEBI:597326"/>
    </cofactor>
</comment>
<sequence>MVNTDAFFSQTLAERDPELFATIVAEEERQETGIELIASENITSKAVLEAQGSVLTNKYAEGYPNRRYYGGCEAVDVTEQLAIDRAKQLFNCEFANVQPHSGAQANGAVMLALLQPGDTILGMSLDSGGHLTHGAPPAQSGKWFNAIQYQVHPDTLLIDYDAIEAQALECKPKMIIAGGSAIPRVIDFKRFREIADKVGAYLFVDMAHIAGLVATGAHPSPLPHAHVVTTTTHKTLRGPRGGMILSNDLDLGKKINSAVFPGYQGGPLMHVIAGKAVAFGEALKPEFKVYIDQVVANAKVLAEVMIERGCDIVTGGTDNHLMLVDLRPKGIKGNMADKALERAGITCNKNGIPFDTEKPMITSGIRIGTPAATSRGFGIEEFRQVGHLISDVIDGLVAMPEGNPEVEARVLSEVKELCKRFPLYR</sequence>
<feature type="modified residue" description="N6-(pyridoxal phosphate)lysine" evidence="11 12">
    <location>
        <position position="234"/>
    </location>
</feature>
<comment type="subcellular location">
    <subcellularLocation>
        <location evidence="3 11">Cytoplasm</location>
    </subcellularLocation>
</comment>
<feature type="binding site" evidence="11">
    <location>
        <position position="125"/>
    </location>
    <ligand>
        <name>(6S)-5,6,7,8-tetrahydrofolate</name>
        <dbReference type="ChEBI" id="CHEBI:57453"/>
    </ligand>
</feature>
<dbReference type="FunFam" id="3.40.640.10:FF:000001">
    <property type="entry name" value="Serine hydroxymethyltransferase"/>
    <property type="match status" value="1"/>
</dbReference>
<dbReference type="PIRSF" id="PIRSF000412">
    <property type="entry name" value="SHMT"/>
    <property type="match status" value="1"/>
</dbReference>
<evidence type="ECO:0000256" key="10">
    <source>
        <dbReference type="ARBA" id="ARBA00022898"/>
    </source>
</evidence>
<name>A0A859D221_9GAMM</name>
<comment type="function">
    <text evidence="11">Catalyzes the reversible interconversion of serine and glycine with tetrahydrofolate (THF) serving as the one-carbon carrier. This reaction serves as the major source of one-carbon groups required for the biosynthesis of purines, thymidylate, methionine, and other important biomolecules. Also exhibits THF-independent aldolase activity toward beta-hydroxyamino acids, producing glycine and aldehydes, via a retro-aldol mechanism.</text>
</comment>
<organism evidence="14 15">
    <name type="scientific">Marinomonas primoryensis</name>
    <dbReference type="NCBI Taxonomy" id="178399"/>
    <lineage>
        <taxon>Bacteria</taxon>
        <taxon>Pseudomonadati</taxon>
        <taxon>Pseudomonadota</taxon>
        <taxon>Gammaproteobacteria</taxon>
        <taxon>Oceanospirillales</taxon>
        <taxon>Oceanospirillaceae</taxon>
        <taxon>Marinomonas</taxon>
    </lineage>
</organism>
<dbReference type="UniPathway" id="UPA00193"/>
<dbReference type="EC" id="2.1.2.1" evidence="11"/>
<dbReference type="InterPro" id="IPR039429">
    <property type="entry name" value="SHMT-like_dom"/>
</dbReference>
<dbReference type="SUPFAM" id="SSF53383">
    <property type="entry name" value="PLP-dependent transferases"/>
    <property type="match status" value="1"/>
</dbReference>
<comment type="pathway">
    <text evidence="11">One-carbon metabolism; tetrahydrofolate interconversion.</text>
</comment>
<dbReference type="InterPro" id="IPR015421">
    <property type="entry name" value="PyrdxlP-dep_Trfase_major"/>
</dbReference>
<dbReference type="AlphaFoldDB" id="A0A859D221"/>
<reference evidence="14 15" key="1">
    <citation type="submission" date="2020-06" db="EMBL/GenBank/DDBJ databases">
        <authorList>
            <person name="Voronona O.L."/>
            <person name="Aksenova E.I."/>
            <person name="Kunda M.S."/>
            <person name="Semenov A.N."/>
            <person name="Ryzhova N."/>
        </authorList>
    </citation>
    <scope>NUCLEOTIDE SEQUENCE [LARGE SCALE GENOMIC DNA]</scope>
    <source>
        <strain evidence="14 15">MPKMM3633</strain>
    </source>
</reference>
<dbReference type="InterPro" id="IPR019798">
    <property type="entry name" value="Ser_HO-MeTrfase_PLP_BS"/>
</dbReference>
<keyword evidence="7 11" id="KW-0554">One-carbon metabolism</keyword>
<evidence type="ECO:0000256" key="3">
    <source>
        <dbReference type="ARBA" id="ARBA00004496"/>
    </source>
</evidence>
<evidence type="ECO:0000256" key="11">
    <source>
        <dbReference type="HAMAP-Rule" id="MF_00051"/>
    </source>
</evidence>
<dbReference type="HAMAP" id="MF_00051">
    <property type="entry name" value="SHMT"/>
    <property type="match status" value="1"/>
</dbReference>
<dbReference type="KEGG" id="mpri:MP3633_2052"/>
<evidence type="ECO:0000256" key="12">
    <source>
        <dbReference type="PIRSR" id="PIRSR000412-50"/>
    </source>
</evidence>
<keyword evidence="14" id="KW-0489">Methyltransferase</keyword>
<keyword evidence="8 11" id="KW-0028">Amino-acid biosynthesis</keyword>
<keyword evidence="9 11" id="KW-0808">Transferase</keyword>
<dbReference type="GO" id="GO:0019264">
    <property type="term" value="P:glycine biosynthetic process from serine"/>
    <property type="evidence" value="ECO:0007669"/>
    <property type="project" value="UniProtKB-UniRule"/>
</dbReference>
<dbReference type="Gene3D" id="3.40.640.10">
    <property type="entry name" value="Type I PLP-dependent aspartate aminotransferase-like (Major domain)"/>
    <property type="match status" value="1"/>
</dbReference>
<evidence type="ECO:0000313" key="14">
    <source>
        <dbReference type="EMBL" id="QKK80779.1"/>
    </source>
</evidence>
<evidence type="ECO:0000256" key="5">
    <source>
        <dbReference type="ARBA" id="ARBA00011738"/>
    </source>
</evidence>
<dbReference type="GO" id="GO:0004372">
    <property type="term" value="F:glycine hydroxymethyltransferase activity"/>
    <property type="evidence" value="ECO:0007669"/>
    <property type="project" value="UniProtKB-UniRule"/>
</dbReference>
<evidence type="ECO:0000256" key="6">
    <source>
        <dbReference type="ARBA" id="ARBA00022490"/>
    </source>
</evidence>
<dbReference type="CDD" id="cd00378">
    <property type="entry name" value="SHMT"/>
    <property type="match status" value="1"/>
</dbReference>
<dbReference type="RefSeq" id="WP_176335448.1">
    <property type="nucleotide sequence ID" value="NZ_BAAAEF010000002.1"/>
</dbReference>
<dbReference type="InterPro" id="IPR049943">
    <property type="entry name" value="Ser_HO-MeTrfase-like"/>
</dbReference>
<feature type="binding site" evidence="11">
    <location>
        <begin position="129"/>
        <end position="131"/>
    </location>
    <ligand>
        <name>(6S)-5,6,7,8-tetrahydrofolate</name>
        <dbReference type="ChEBI" id="CHEBI:57453"/>
    </ligand>
</feature>
<comment type="caution">
    <text evidence="11">Lacks conserved residue(s) required for the propagation of feature annotation.</text>
</comment>
<dbReference type="NCBIfam" id="NF000586">
    <property type="entry name" value="PRK00011.1"/>
    <property type="match status" value="1"/>
</dbReference>
<dbReference type="GO" id="GO:0035999">
    <property type="term" value="P:tetrahydrofolate interconversion"/>
    <property type="evidence" value="ECO:0007669"/>
    <property type="project" value="UniProtKB-UniRule"/>
</dbReference>
<dbReference type="GO" id="GO:0008168">
    <property type="term" value="F:methyltransferase activity"/>
    <property type="evidence" value="ECO:0007669"/>
    <property type="project" value="UniProtKB-KW"/>
</dbReference>
<dbReference type="GO" id="GO:0032259">
    <property type="term" value="P:methylation"/>
    <property type="evidence" value="ECO:0007669"/>
    <property type="project" value="UniProtKB-KW"/>
</dbReference>
<evidence type="ECO:0000256" key="8">
    <source>
        <dbReference type="ARBA" id="ARBA00022605"/>
    </source>
</evidence>
<protein>
    <recommendedName>
        <fullName evidence="11">Serine hydroxymethyltransferase</fullName>
        <shortName evidence="11">SHMT</shortName>
        <shortName evidence="11">Serine methylase</shortName>
        <ecNumber evidence="11">2.1.2.1</ecNumber>
    </recommendedName>
</protein>
<dbReference type="EMBL" id="CP054301">
    <property type="protein sequence ID" value="QKK80779.1"/>
    <property type="molecule type" value="Genomic_DNA"/>
</dbReference>
<dbReference type="FunFam" id="3.90.1150.10:FF:000003">
    <property type="entry name" value="Serine hydroxymethyltransferase"/>
    <property type="match status" value="1"/>
</dbReference>
<evidence type="ECO:0000256" key="4">
    <source>
        <dbReference type="ARBA" id="ARBA00006376"/>
    </source>
</evidence>
<dbReference type="GO" id="GO:0005829">
    <property type="term" value="C:cytosol"/>
    <property type="evidence" value="ECO:0007669"/>
    <property type="project" value="TreeGrafter"/>
</dbReference>
<dbReference type="InterPro" id="IPR015422">
    <property type="entry name" value="PyrdxlP-dep_Trfase_small"/>
</dbReference>
<keyword evidence="10 11" id="KW-0663">Pyridoxal phosphate</keyword>
<dbReference type="PANTHER" id="PTHR11680">
    <property type="entry name" value="SERINE HYDROXYMETHYLTRANSFERASE"/>
    <property type="match status" value="1"/>
</dbReference>
<evidence type="ECO:0000259" key="13">
    <source>
        <dbReference type="Pfam" id="PF00464"/>
    </source>
</evidence>
<accession>A0A859D221</accession>
<feature type="site" description="Plays an important role in substrate specificity" evidence="11">
    <location>
        <position position="233"/>
    </location>
</feature>
<comment type="subunit">
    <text evidence="5 11">Homodimer.</text>
</comment>
<comment type="catalytic activity">
    <reaction evidence="1 11">
        <text>(6R)-5,10-methylene-5,6,7,8-tetrahydrofolate + glycine + H2O = (6S)-5,6,7,8-tetrahydrofolate + L-serine</text>
        <dbReference type="Rhea" id="RHEA:15481"/>
        <dbReference type="ChEBI" id="CHEBI:15377"/>
        <dbReference type="ChEBI" id="CHEBI:15636"/>
        <dbReference type="ChEBI" id="CHEBI:33384"/>
        <dbReference type="ChEBI" id="CHEBI:57305"/>
        <dbReference type="ChEBI" id="CHEBI:57453"/>
        <dbReference type="EC" id="2.1.2.1"/>
    </reaction>
</comment>
<dbReference type="PANTHER" id="PTHR11680:SF35">
    <property type="entry name" value="SERINE HYDROXYMETHYLTRANSFERASE 1"/>
    <property type="match status" value="1"/>
</dbReference>
<dbReference type="InterPro" id="IPR001085">
    <property type="entry name" value="Ser_HO-MeTrfase"/>
</dbReference>
<comment type="similarity">
    <text evidence="4 11">Belongs to the SHMT family.</text>
</comment>
<evidence type="ECO:0000256" key="1">
    <source>
        <dbReference type="ARBA" id="ARBA00001528"/>
    </source>
</evidence>